<name>A0A371EVH5_MUCPR</name>
<comment type="caution">
    <text evidence="2">The sequence shown here is derived from an EMBL/GenBank/DDBJ whole genome shotgun (WGS) entry which is preliminary data.</text>
</comment>
<dbReference type="AlphaFoldDB" id="A0A371EVH5"/>
<dbReference type="Pfam" id="PF07727">
    <property type="entry name" value="RVT_2"/>
    <property type="match status" value="1"/>
</dbReference>
<gene>
    <name evidence="2" type="ORF">CR513_50752</name>
</gene>
<dbReference type="EMBL" id="QJKJ01011855">
    <property type="protein sequence ID" value="RDX70050.1"/>
    <property type="molecule type" value="Genomic_DNA"/>
</dbReference>
<feature type="domain" description="Reverse transcriptase Ty1/copia-type" evidence="1">
    <location>
        <begin position="70"/>
        <end position="124"/>
    </location>
</feature>
<protein>
    <submittedName>
        <fullName evidence="2">Mitochondrial protein</fullName>
    </submittedName>
</protein>
<reference evidence="2" key="1">
    <citation type="submission" date="2018-05" db="EMBL/GenBank/DDBJ databases">
        <title>Draft genome of Mucuna pruriens seed.</title>
        <authorList>
            <person name="Nnadi N.E."/>
            <person name="Vos R."/>
            <person name="Hasami M.H."/>
            <person name="Devisetty U.K."/>
            <person name="Aguiy J.C."/>
        </authorList>
    </citation>
    <scope>NUCLEOTIDE SEQUENCE [LARGE SCALE GENOMIC DNA]</scope>
    <source>
        <strain evidence="2">JCA_2017</strain>
    </source>
</reference>
<keyword evidence="3" id="KW-1185">Reference proteome</keyword>
<dbReference type="InterPro" id="IPR013103">
    <property type="entry name" value="RVT_2"/>
</dbReference>
<feature type="non-terminal residue" evidence="2">
    <location>
        <position position="1"/>
    </location>
</feature>
<dbReference type="STRING" id="157652.A0A371EVH5"/>
<dbReference type="OrthoDB" id="1917367at2759"/>
<dbReference type="Proteomes" id="UP000257109">
    <property type="component" value="Unassembled WGS sequence"/>
</dbReference>
<evidence type="ECO:0000313" key="3">
    <source>
        <dbReference type="Proteomes" id="UP000257109"/>
    </source>
</evidence>
<organism evidence="2 3">
    <name type="scientific">Mucuna pruriens</name>
    <name type="common">Velvet bean</name>
    <name type="synonym">Dolichos pruriens</name>
    <dbReference type="NCBI Taxonomy" id="157652"/>
    <lineage>
        <taxon>Eukaryota</taxon>
        <taxon>Viridiplantae</taxon>
        <taxon>Streptophyta</taxon>
        <taxon>Embryophyta</taxon>
        <taxon>Tracheophyta</taxon>
        <taxon>Spermatophyta</taxon>
        <taxon>Magnoliopsida</taxon>
        <taxon>eudicotyledons</taxon>
        <taxon>Gunneridae</taxon>
        <taxon>Pentapetalae</taxon>
        <taxon>rosids</taxon>
        <taxon>fabids</taxon>
        <taxon>Fabales</taxon>
        <taxon>Fabaceae</taxon>
        <taxon>Papilionoideae</taxon>
        <taxon>50 kb inversion clade</taxon>
        <taxon>NPAAA clade</taxon>
        <taxon>indigoferoid/millettioid clade</taxon>
        <taxon>Phaseoleae</taxon>
        <taxon>Mucuna</taxon>
    </lineage>
</organism>
<evidence type="ECO:0000259" key="1">
    <source>
        <dbReference type="Pfam" id="PF07727"/>
    </source>
</evidence>
<evidence type="ECO:0000313" key="2">
    <source>
        <dbReference type="EMBL" id="RDX70050.1"/>
    </source>
</evidence>
<accession>A0A371EVH5</accession>
<proteinExistence type="predicted"/>
<sequence>MKTLDVVTRNVAHQAQRLYMSHYELCKGLYSQVTLIITTINHKQFLTTITPGHEPSRFSKAQEIDVLGRNDTWTLATLPPRKKAIGCKLVYKIKYNSYGSVEHHKARLIVQGDNEKEGVNYNETLD</sequence>